<dbReference type="InterPro" id="IPR017900">
    <property type="entry name" value="4Fe4S_Fe_S_CS"/>
</dbReference>
<keyword evidence="5 9" id="KW-0479">Metal-binding</keyword>
<feature type="domain" description="4Fe-4S ferredoxin-type" evidence="10">
    <location>
        <begin position="31"/>
        <end position="60"/>
    </location>
</feature>
<comment type="function">
    <text evidence="9">Ferredoxins are iron-sulfur proteins that transfer electrons in a wide variety of metabolic reactions.</text>
</comment>
<keyword evidence="7 9" id="KW-0408">Iron</keyword>
<reference evidence="11 12" key="1">
    <citation type="submission" date="2016-10" db="EMBL/GenBank/DDBJ databases">
        <authorList>
            <person name="de Groot N.N."/>
        </authorList>
    </citation>
    <scope>NUCLEOTIDE SEQUENCE [LARGE SCALE GENOMIC DNA]</scope>
    <source>
        <strain evidence="11 12">CGMCC 1.3442</strain>
    </source>
</reference>
<evidence type="ECO:0000256" key="9">
    <source>
        <dbReference type="RuleBase" id="RU365098"/>
    </source>
</evidence>
<dbReference type="Gene3D" id="3.30.70.20">
    <property type="match status" value="1"/>
</dbReference>
<dbReference type="Pfam" id="PF00037">
    <property type="entry name" value="Fer4"/>
    <property type="match status" value="1"/>
</dbReference>
<evidence type="ECO:0000256" key="6">
    <source>
        <dbReference type="ARBA" id="ARBA00022982"/>
    </source>
</evidence>
<accession>A0A1H0FJK6</accession>
<proteinExistence type="predicted"/>
<dbReference type="SUPFAM" id="SSF54862">
    <property type="entry name" value="4Fe-4S ferredoxins"/>
    <property type="match status" value="1"/>
</dbReference>
<dbReference type="PANTHER" id="PTHR42859">
    <property type="entry name" value="OXIDOREDUCTASE"/>
    <property type="match status" value="1"/>
</dbReference>
<dbReference type="InterPro" id="IPR017896">
    <property type="entry name" value="4Fe4S_Fe-S-bd"/>
</dbReference>
<dbReference type="InterPro" id="IPR050294">
    <property type="entry name" value="RnfB_subfamily"/>
</dbReference>
<comment type="cofactor">
    <cofactor evidence="1">
        <name>[3Fe-4S] cluster</name>
        <dbReference type="ChEBI" id="CHEBI:21137"/>
    </cofactor>
</comment>
<evidence type="ECO:0000259" key="10">
    <source>
        <dbReference type="PROSITE" id="PS51379"/>
    </source>
</evidence>
<dbReference type="RefSeq" id="WP_093857829.1">
    <property type="nucleotide sequence ID" value="NZ_BJVZ01000014.1"/>
</dbReference>
<evidence type="ECO:0000256" key="3">
    <source>
        <dbReference type="ARBA" id="ARBA00022448"/>
    </source>
</evidence>
<dbReference type="PROSITE" id="PS00198">
    <property type="entry name" value="4FE4S_FER_1"/>
    <property type="match status" value="1"/>
</dbReference>
<dbReference type="InterPro" id="IPR000813">
    <property type="entry name" value="7Fe_ferredoxin"/>
</dbReference>
<evidence type="ECO:0000256" key="5">
    <source>
        <dbReference type="ARBA" id="ARBA00022723"/>
    </source>
</evidence>
<evidence type="ECO:0000256" key="8">
    <source>
        <dbReference type="ARBA" id="ARBA00023014"/>
    </source>
</evidence>
<dbReference type="GO" id="GO:0046872">
    <property type="term" value="F:metal ion binding"/>
    <property type="evidence" value="ECO:0007669"/>
    <property type="project" value="UniProtKB-UniRule"/>
</dbReference>
<evidence type="ECO:0000256" key="7">
    <source>
        <dbReference type="ARBA" id="ARBA00023004"/>
    </source>
</evidence>
<gene>
    <name evidence="11" type="ORF">SAMN05216498_0287</name>
</gene>
<name>A0A1H0FJK6_9BACI</name>
<keyword evidence="4 9" id="KW-0004">4Fe-4S</keyword>
<dbReference type="Proteomes" id="UP000199334">
    <property type="component" value="Unassembled WGS sequence"/>
</dbReference>
<evidence type="ECO:0000313" key="12">
    <source>
        <dbReference type="Proteomes" id="UP000199334"/>
    </source>
</evidence>
<keyword evidence="8 9" id="KW-0411">Iron-sulfur</keyword>
<keyword evidence="6 9" id="KW-0249">Electron transport</keyword>
<organism evidence="11 12">
    <name type="scientific">Tenuibacillus multivorans</name>
    <dbReference type="NCBI Taxonomy" id="237069"/>
    <lineage>
        <taxon>Bacteria</taxon>
        <taxon>Bacillati</taxon>
        <taxon>Bacillota</taxon>
        <taxon>Bacilli</taxon>
        <taxon>Bacillales</taxon>
        <taxon>Bacillaceae</taxon>
        <taxon>Tenuibacillus</taxon>
    </lineage>
</organism>
<keyword evidence="3 9" id="KW-0813">Transport</keyword>
<evidence type="ECO:0000256" key="1">
    <source>
        <dbReference type="ARBA" id="ARBA00001927"/>
    </source>
</evidence>
<dbReference type="AlphaFoldDB" id="A0A1H0FJK6"/>
<dbReference type="GO" id="GO:0009055">
    <property type="term" value="F:electron transfer activity"/>
    <property type="evidence" value="ECO:0007669"/>
    <property type="project" value="UniProtKB-UniRule"/>
</dbReference>
<dbReference type="PROSITE" id="PS51379">
    <property type="entry name" value="4FE4S_FER_2"/>
    <property type="match status" value="1"/>
</dbReference>
<dbReference type="PANTHER" id="PTHR42859:SF2">
    <property type="entry name" value="FERREDOXIN"/>
    <property type="match status" value="1"/>
</dbReference>
<dbReference type="PRINTS" id="PR00354">
    <property type="entry name" value="7FE8SFRDOXIN"/>
</dbReference>
<comment type="cofactor">
    <cofactor evidence="2 9">
        <name>[4Fe-4S] cluster</name>
        <dbReference type="ChEBI" id="CHEBI:49883"/>
    </cofactor>
</comment>
<dbReference type="GO" id="GO:0051539">
    <property type="term" value="F:4 iron, 4 sulfur cluster binding"/>
    <property type="evidence" value="ECO:0007669"/>
    <property type="project" value="UniProtKB-UniRule"/>
</dbReference>
<sequence length="79" mass="8702">MAFVITSPCQSEKSAECVEVCPVDCIEEGKDQFYINPDVCINCGACVSVCPVAAIVEDLDLMPDEEKYLEEAEKFYGVK</sequence>
<evidence type="ECO:0000256" key="2">
    <source>
        <dbReference type="ARBA" id="ARBA00001966"/>
    </source>
</evidence>
<dbReference type="STRING" id="237069.SAMN05216498_0287"/>
<evidence type="ECO:0000313" key="11">
    <source>
        <dbReference type="EMBL" id="SDN94958.1"/>
    </source>
</evidence>
<evidence type="ECO:0000256" key="4">
    <source>
        <dbReference type="ARBA" id="ARBA00022485"/>
    </source>
</evidence>
<dbReference type="OrthoDB" id="9798098at2"/>
<keyword evidence="12" id="KW-1185">Reference proteome</keyword>
<dbReference type="EMBL" id="FNIG01000012">
    <property type="protein sequence ID" value="SDN94958.1"/>
    <property type="molecule type" value="Genomic_DNA"/>
</dbReference>
<protein>
    <recommendedName>
        <fullName evidence="9">Ferredoxin</fullName>
    </recommendedName>
</protein>